<name>A0ABV3P0X4_9ACTN</name>
<dbReference type="PANTHER" id="PTHR43611">
    <property type="entry name" value="ALPHA-D-GLUCOSE 1-PHOSPHATE PHOSPHATASE"/>
    <property type="match status" value="1"/>
</dbReference>
<dbReference type="Gene3D" id="3.40.50.1000">
    <property type="entry name" value="HAD superfamily/HAD-like"/>
    <property type="match status" value="1"/>
</dbReference>
<dbReference type="NCBIfam" id="TIGR01509">
    <property type="entry name" value="HAD-SF-IA-v3"/>
    <property type="match status" value="1"/>
</dbReference>
<dbReference type="SFLD" id="SFLDG01129">
    <property type="entry name" value="C1.5:_HAD__Beta-PGM__Phosphata"/>
    <property type="match status" value="1"/>
</dbReference>
<dbReference type="Proteomes" id="UP001555826">
    <property type="component" value="Unassembled WGS sequence"/>
</dbReference>
<organism evidence="1 2">
    <name type="scientific">Kineococcus endophyticus</name>
    <dbReference type="NCBI Taxonomy" id="1181883"/>
    <lineage>
        <taxon>Bacteria</taxon>
        <taxon>Bacillati</taxon>
        <taxon>Actinomycetota</taxon>
        <taxon>Actinomycetes</taxon>
        <taxon>Kineosporiales</taxon>
        <taxon>Kineosporiaceae</taxon>
        <taxon>Kineococcus</taxon>
    </lineage>
</organism>
<dbReference type="RefSeq" id="WP_367635862.1">
    <property type="nucleotide sequence ID" value="NZ_JBFNQN010000001.1"/>
</dbReference>
<dbReference type="InterPro" id="IPR036412">
    <property type="entry name" value="HAD-like_sf"/>
</dbReference>
<dbReference type="GO" id="GO:0016787">
    <property type="term" value="F:hydrolase activity"/>
    <property type="evidence" value="ECO:0007669"/>
    <property type="project" value="UniProtKB-KW"/>
</dbReference>
<keyword evidence="1" id="KW-0378">Hydrolase</keyword>
<dbReference type="InterPro" id="IPR006439">
    <property type="entry name" value="HAD-SF_hydro_IA"/>
</dbReference>
<reference evidence="1 2" key="1">
    <citation type="submission" date="2024-07" db="EMBL/GenBank/DDBJ databases">
        <authorList>
            <person name="Thanompreechachai J."/>
            <person name="Duangmal K."/>
        </authorList>
    </citation>
    <scope>NUCLEOTIDE SEQUENCE [LARGE SCALE GENOMIC DNA]</scope>
    <source>
        <strain evidence="1 2">KCTC 19886</strain>
    </source>
</reference>
<keyword evidence="2" id="KW-1185">Reference proteome</keyword>
<proteinExistence type="predicted"/>
<evidence type="ECO:0000313" key="2">
    <source>
        <dbReference type="Proteomes" id="UP001555826"/>
    </source>
</evidence>
<sequence>MERSLPQVPGVVVFDVGGVLSAQEGGVPEVAAALGVSADVLGPAYWRYRDGYDRGDDARTYWTAVLTDLGLTASDVEARIEAVDAVDAARWGAPTAASAELLAAVCASGTRTGILSNAPQSLAGVVRAAAWSRPLEHLVFSCDLRAAKPEPAAYAAVEEAFGVPGSEVVFLDDRPVNVEAARERGWRAHLWTGADDAWGALRAEAGRG</sequence>
<dbReference type="EMBL" id="JBFNQN010000001">
    <property type="protein sequence ID" value="MEW9263266.1"/>
    <property type="molecule type" value="Genomic_DNA"/>
</dbReference>
<dbReference type="PANTHER" id="PTHR43611:SF3">
    <property type="entry name" value="FLAVIN MONONUCLEOTIDE HYDROLASE 1, CHLOROPLATIC"/>
    <property type="match status" value="1"/>
</dbReference>
<dbReference type="SUPFAM" id="SSF56784">
    <property type="entry name" value="HAD-like"/>
    <property type="match status" value="1"/>
</dbReference>
<dbReference type="InterPro" id="IPR023214">
    <property type="entry name" value="HAD_sf"/>
</dbReference>
<evidence type="ECO:0000313" key="1">
    <source>
        <dbReference type="EMBL" id="MEW9263266.1"/>
    </source>
</evidence>
<dbReference type="PRINTS" id="PR00413">
    <property type="entry name" value="HADHALOGNASE"/>
</dbReference>
<dbReference type="SFLD" id="SFLDS00003">
    <property type="entry name" value="Haloacid_Dehalogenase"/>
    <property type="match status" value="1"/>
</dbReference>
<accession>A0ABV3P0X4</accession>
<protein>
    <submittedName>
        <fullName evidence="1">HAD-IA family hydrolase</fullName>
    </submittedName>
</protein>
<gene>
    <name evidence="1" type="ORF">AB1207_00745</name>
</gene>
<dbReference type="Pfam" id="PF00702">
    <property type="entry name" value="Hydrolase"/>
    <property type="match status" value="1"/>
</dbReference>
<comment type="caution">
    <text evidence="1">The sequence shown here is derived from an EMBL/GenBank/DDBJ whole genome shotgun (WGS) entry which is preliminary data.</text>
</comment>